<evidence type="ECO:0008006" key="3">
    <source>
        <dbReference type="Google" id="ProtNLM"/>
    </source>
</evidence>
<accession>A0A1I0HQM9</accession>
<dbReference type="Gene3D" id="1.25.40.10">
    <property type="entry name" value="Tetratricopeptide repeat domain"/>
    <property type="match status" value="1"/>
</dbReference>
<dbReference type="OrthoDB" id="146908at2"/>
<reference evidence="2" key="1">
    <citation type="submission" date="2016-10" db="EMBL/GenBank/DDBJ databases">
        <authorList>
            <person name="Varghese N."/>
            <person name="Submissions S."/>
        </authorList>
    </citation>
    <scope>NUCLEOTIDE SEQUENCE [LARGE SCALE GENOMIC DNA]</scope>
    <source>
        <strain evidence="2">CGMCC 1.6489</strain>
    </source>
</reference>
<dbReference type="Proteomes" id="UP000198762">
    <property type="component" value="Unassembled WGS sequence"/>
</dbReference>
<name>A0A1I0HQM9_9GAMM</name>
<dbReference type="InterPro" id="IPR019734">
    <property type="entry name" value="TPR_rpt"/>
</dbReference>
<dbReference type="EMBL" id="FOHZ01000033">
    <property type="protein sequence ID" value="SET86455.1"/>
    <property type="molecule type" value="Genomic_DNA"/>
</dbReference>
<dbReference type="SUPFAM" id="SSF48452">
    <property type="entry name" value="TPR-like"/>
    <property type="match status" value="1"/>
</dbReference>
<proteinExistence type="predicted"/>
<evidence type="ECO:0000313" key="1">
    <source>
        <dbReference type="EMBL" id="SET86455.1"/>
    </source>
</evidence>
<dbReference type="AlphaFoldDB" id="A0A1I0HQM9"/>
<organism evidence="1 2">
    <name type="scientific">Marinobacter segnicrescens</name>
    <dbReference type="NCBI Taxonomy" id="430453"/>
    <lineage>
        <taxon>Bacteria</taxon>
        <taxon>Pseudomonadati</taxon>
        <taxon>Pseudomonadota</taxon>
        <taxon>Gammaproteobacteria</taxon>
        <taxon>Pseudomonadales</taxon>
        <taxon>Marinobacteraceae</taxon>
        <taxon>Marinobacter</taxon>
    </lineage>
</organism>
<evidence type="ECO:0000313" key="2">
    <source>
        <dbReference type="Proteomes" id="UP000198762"/>
    </source>
</evidence>
<dbReference type="SMART" id="SM00028">
    <property type="entry name" value="TPR"/>
    <property type="match status" value="2"/>
</dbReference>
<sequence length="1170" mass="128760">MSGLDDSGKCPHCGHASEALSGQGIFTPVSEFDVGLLQALFIGGLDDFECDACHRLTGVRPTVIFIAECPLTCFFVVGTLAFPYQEDVIEDIRASSKTLSLNLEPQPLPDMDALRDLVRNHLRSNIDHLIDALKEPEEARIKSLVQIDARHFAAVRVALNVPQSGIHIHCRVDGRQLTGEASIDNLARCQASSWIALWYSRLGSGPTAPNLDDQLARRFYEAAVLPGAAEYALEMLAQIEQSELSLSFPAEYCLEALRASICALAETDNPSSGSWTMLFFKAEMTLRLGTDTDHEFVSPLILSEERARATVGYQDAGQAVANIVAGKVPPDEILDALAEIVAKLGYPQILTDLANTTYLRAAKPQNAADIAKILRAALDLGAKPEWLGTMLAQTTKGLTNARSIDELEWLAEEAIALVPNSPEVRAKVYAWLGSTLKTLRAPKRFLERISDTVQEWEFSLSPPHKAPLWTERSNALRMLGRFDEALAMIKAVLEIMHDERNKSDYCVACLNYAILLRETGAPDLSVIELEGLLSQATVEGSLRIGVLDSLAIAYHMMGRTADMVKCYERSLKLAVGPFSDRALASRVKLALSLVFDDRYDDAIDHLTELDPQIEADPTILFPAASAWLTIHSNIKDMPKRAFNRTALKAALLRTAKFAQEEGNIPDWLGALRLIAGFTELSGDRQMAVSIWGRIAQICREYNQSLSPIEVIRLARYAYLNNDNDLAHEWLLKLPETIASHAGQATDVAAVAMGLEPIIRRGLDEIASIAWDKAETFNDIRLIAEIRRNLVSRSQRYLQGNLSSLELTMLEDGISNEVLAALAPLSGRVGVLEWIAGRGRIACFVTVIDSAGEVYAQILEYPETDLAWLAEKMDTSLRAWHRERPGDPFDIPQWRELEAWLSRELTPHLKEGDHLVIFEHERFVGLPWHVAAAPYWSCSYAGGWASLLALPSVKTKPAKTSLGVGIVPVYGESDEVLNSFQQSLAHSKTLIEQLGLELFTREGKECDRQGLIELLAQADVCKLLCHGRVSLFGFEVDLMLAHEGALPSADPLTAASAVAQQHRFGWRDGRHLDASSRIIFSAACSTGLAHIVGVGERVSLLAGLNKAGTLSLVAPRWDAVATAVLPTLDEALRRHLGGMTLAAAVWTACREANVREPRWLAWTLCIEGDWR</sequence>
<gene>
    <name evidence="1" type="ORF">SAMN04487962_1337</name>
</gene>
<keyword evidence="2" id="KW-1185">Reference proteome</keyword>
<dbReference type="InterPro" id="IPR011990">
    <property type="entry name" value="TPR-like_helical_dom_sf"/>
</dbReference>
<protein>
    <recommendedName>
        <fullName evidence="3">CHAT domain-containing protein</fullName>
    </recommendedName>
</protein>
<dbReference type="RefSeq" id="WP_091854795.1">
    <property type="nucleotide sequence ID" value="NZ_FOHZ01000033.1"/>
</dbReference>